<dbReference type="STRING" id="1122133.SAMN02745157_3671"/>
<evidence type="ECO:0000313" key="2">
    <source>
        <dbReference type="Proteomes" id="UP000184485"/>
    </source>
</evidence>
<evidence type="ECO:0000313" key="1">
    <source>
        <dbReference type="EMBL" id="SHG21016.1"/>
    </source>
</evidence>
<dbReference type="EMBL" id="FQUP01000004">
    <property type="protein sequence ID" value="SHG21016.1"/>
    <property type="molecule type" value="Genomic_DNA"/>
</dbReference>
<dbReference type="Pfam" id="PF13318">
    <property type="entry name" value="AtzG-like"/>
    <property type="match status" value="1"/>
</dbReference>
<accession>A0A1M5HYE0</accession>
<name>A0A1M5HYE0_9HYPH</name>
<dbReference type="RefSeq" id="WP_073055713.1">
    <property type="nucleotide sequence ID" value="NZ_FQUP01000004.1"/>
</dbReference>
<proteinExistence type="predicted"/>
<evidence type="ECO:0008006" key="3">
    <source>
        <dbReference type="Google" id="ProtNLM"/>
    </source>
</evidence>
<dbReference type="AlphaFoldDB" id="A0A1M5HYE0"/>
<organism evidence="1 2">
    <name type="scientific">Kaistia soli DSM 19436</name>
    <dbReference type="NCBI Taxonomy" id="1122133"/>
    <lineage>
        <taxon>Bacteria</taxon>
        <taxon>Pseudomonadati</taxon>
        <taxon>Pseudomonadota</taxon>
        <taxon>Alphaproteobacteria</taxon>
        <taxon>Hyphomicrobiales</taxon>
        <taxon>Kaistiaceae</taxon>
        <taxon>Kaistia</taxon>
    </lineage>
</organism>
<sequence length="60" mass="6396">MSDFDAAAHVAHMETVMALTIDEAWLPSVVANMAATARAAALVMAFELDDHVEPAPVFEP</sequence>
<gene>
    <name evidence="1" type="ORF">SAMN02745157_3671</name>
</gene>
<dbReference type="InterPro" id="IPR025148">
    <property type="entry name" value="AtzG-like"/>
</dbReference>
<dbReference type="Proteomes" id="UP000184485">
    <property type="component" value="Unassembled WGS sequence"/>
</dbReference>
<reference evidence="1 2" key="1">
    <citation type="submission" date="2016-11" db="EMBL/GenBank/DDBJ databases">
        <authorList>
            <person name="Jaros S."/>
            <person name="Januszkiewicz K."/>
            <person name="Wedrychowicz H."/>
        </authorList>
    </citation>
    <scope>NUCLEOTIDE SEQUENCE [LARGE SCALE GENOMIC DNA]</scope>
    <source>
        <strain evidence="1 2">DSM 19436</strain>
    </source>
</reference>
<protein>
    <recommendedName>
        <fullName evidence="3">DUF4089 domain-containing protein</fullName>
    </recommendedName>
</protein>
<keyword evidence="2" id="KW-1185">Reference proteome</keyword>